<dbReference type="InterPro" id="IPR035213">
    <property type="entry name" value="DUF5321"/>
</dbReference>
<evidence type="ECO:0000256" key="1">
    <source>
        <dbReference type="SAM" id="MobiDB-lite"/>
    </source>
</evidence>
<keyword evidence="2" id="KW-0472">Membrane</keyword>
<sequence>MLKTAMRATMLRQILLRPPTLRTSVTPLYQRTLPVLSRRYSALPSIIQKDFWLGMIPKPLRKSSPSAVLKKKFKSKEWNPATFFIIIFLLIGSMSIQMIALRNEFSAFSRRADARIGLLKEIIERIQKGEEVDVEGLLGTGDAVREKEWEEVLQEIERDDQAWKQSRKSKPDHGQNPEGTNSQAKPQVASQADPVAKPKSNAPPGFY</sequence>
<comment type="caution">
    <text evidence="3">The sequence shown here is derived from an EMBL/GenBank/DDBJ whole genome shotgun (WGS) entry which is preliminary data.</text>
</comment>
<evidence type="ECO:0000256" key="2">
    <source>
        <dbReference type="SAM" id="Phobius"/>
    </source>
</evidence>
<keyword evidence="4" id="KW-1185">Reference proteome</keyword>
<feature type="compositionally biased region" description="Polar residues" evidence="1">
    <location>
        <begin position="177"/>
        <end position="190"/>
    </location>
</feature>
<gene>
    <name evidence="3" type="ORF">QTJ16_001028</name>
</gene>
<dbReference type="Pfam" id="PF17254">
    <property type="entry name" value="DUF5321"/>
    <property type="match status" value="1"/>
</dbReference>
<dbReference type="Proteomes" id="UP001285354">
    <property type="component" value="Unassembled WGS sequence"/>
</dbReference>
<evidence type="ECO:0000313" key="3">
    <source>
        <dbReference type="EMBL" id="KAK2630208.1"/>
    </source>
</evidence>
<feature type="region of interest" description="Disordered" evidence="1">
    <location>
        <begin position="157"/>
        <end position="207"/>
    </location>
</feature>
<keyword evidence="2" id="KW-1133">Transmembrane helix</keyword>
<dbReference type="EMBL" id="JAUBYV010000001">
    <property type="protein sequence ID" value="KAK2630208.1"/>
    <property type="molecule type" value="Genomic_DNA"/>
</dbReference>
<keyword evidence="2" id="KW-0812">Transmembrane</keyword>
<proteinExistence type="predicted"/>
<name>A0AAD9T778_9HELO</name>
<organism evidence="3 4">
    <name type="scientific">Diplocarpon rosae</name>
    <dbReference type="NCBI Taxonomy" id="946125"/>
    <lineage>
        <taxon>Eukaryota</taxon>
        <taxon>Fungi</taxon>
        <taxon>Dikarya</taxon>
        <taxon>Ascomycota</taxon>
        <taxon>Pezizomycotina</taxon>
        <taxon>Leotiomycetes</taxon>
        <taxon>Helotiales</taxon>
        <taxon>Drepanopezizaceae</taxon>
        <taxon>Diplocarpon</taxon>
    </lineage>
</organism>
<protein>
    <submittedName>
        <fullName evidence="3">Uncharacterized protein</fullName>
    </submittedName>
</protein>
<dbReference type="AlphaFoldDB" id="A0AAD9T778"/>
<accession>A0AAD9T778</accession>
<feature type="transmembrane region" description="Helical" evidence="2">
    <location>
        <begin position="81"/>
        <end position="101"/>
    </location>
</feature>
<evidence type="ECO:0000313" key="4">
    <source>
        <dbReference type="Proteomes" id="UP001285354"/>
    </source>
</evidence>
<reference evidence="3" key="1">
    <citation type="submission" date="2023-06" db="EMBL/GenBank/DDBJ databases">
        <title>Draft genome of Marssonina rosae.</title>
        <authorList>
            <person name="Cheng Q."/>
        </authorList>
    </citation>
    <scope>NUCLEOTIDE SEQUENCE</scope>
    <source>
        <strain evidence="3">R4</strain>
    </source>
</reference>